<evidence type="ECO:0008006" key="3">
    <source>
        <dbReference type="Google" id="ProtNLM"/>
    </source>
</evidence>
<organism evidence="1 2">
    <name type="scientific">Cecembia lonarensis (strain CCUG 58316 / KCTC 22772 / LW9)</name>
    <dbReference type="NCBI Taxonomy" id="1225176"/>
    <lineage>
        <taxon>Bacteria</taxon>
        <taxon>Pseudomonadati</taxon>
        <taxon>Bacteroidota</taxon>
        <taxon>Cytophagia</taxon>
        <taxon>Cytophagales</taxon>
        <taxon>Cyclobacteriaceae</taxon>
        <taxon>Cecembia</taxon>
    </lineage>
</organism>
<accession>K1KYS4</accession>
<comment type="caution">
    <text evidence="1">The sequence shown here is derived from an EMBL/GenBank/DDBJ whole genome shotgun (WGS) entry which is preliminary data.</text>
</comment>
<evidence type="ECO:0000313" key="1">
    <source>
        <dbReference type="EMBL" id="EKB47656.1"/>
    </source>
</evidence>
<dbReference type="Proteomes" id="UP000004478">
    <property type="component" value="Unassembled WGS sequence"/>
</dbReference>
<dbReference type="OrthoDB" id="827658at2"/>
<proteinExistence type="predicted"/>
<keyword evidence="2" id="KW-1185">Reference proteome</keyword>
<gene>
    <name evidence="1" type="ORF">B879_03737</name>
</gene>
<dbReference type="RefSeq" id="WP_009186750.1">
    <property type="nucleotide sequence ID" value="NZ_AMGM01000103.1"/>
</dbReference>
<evidence type="ECO:0000313" key="2">
    <source>
        <dbReference type="Proteomes" id="UP000004478"/>
    </source>
</evidence>
<reference evidence="1 2" key="1">
    <citation type="journal article" date="2012" name="J. Bacteriol.">
        <title>Draft Genome Sequence of Cecembia lonarensis Strain LW9T, Isolated from Lonar Lake, a Haloalkaline Lake in India.</title>
        <authorList>
            <person name="Shivaji S."/>
            <person name="Ara S."/>
            <person name="Singh A."/>
            <person name="Pinnaka A.K."/>
        </authorList>
    </citation>
    <scope>NUCLEOTIDE SEQUENCE [LARGE SCALE GENOMIC DNA]</scope>
    <source>
        <strain evidence="1 2">LW9</strain>
    </source>
</reference>
<protein>
    <recommendedName>
        <fullName evidence="3">Addiction module component</fullName>
    </recommendedName>
</protein>
<dbReference type="EMBL" id="AMGM01000103">
    <property type="protein sequence ID" value="EKB47656.1"/>
    <property type="molecule type" value="Genomic_DNA"/>
</dbReference>
<sequence>MDVYATKLELIEMLLKIEEESVLMKVKALLEDVSSPNYSLTEEDYVIIDQRREKHFSGESKSFSWEEVKKAAKESLT</sequence>
<name>K1KYS4_CECL9</name>
<dbReference type="AlphaFoldDB" id="K1KYS4"/>